<evidence type="ECO:0000256" key="4">
    <source>
        <dbReference type="ARBA" id="ARBA00010429"/>
    </source>
</evidence>
<feature type="compositionally biased region" description="Polar residues" evidence="14">
    <location>
        <begin position="1"/>
        <end position="11"/>
    </location>
</feature>
<evidence type="ECO:0000313" key="17">
    <source>
        <dbReference type="EMBL" id="SEN33596.1"/>
    </source>
</evidence>
<keyword evidence="18" id="KW-1185">Reference proteome</keyword>
<keyword evidence="11" id="KW-0408">Iron</keyword>
<dbReference type="Gene3D" id="3.90.480.20">
    <property type="match status" value="1"/>
</dbReference>
<dbReference type="RefSeq" id="WP_069464098.1">
    <property type="nucleotide sequence ID" value="NZ_FODD01000004.1"/>
</dbReference>
<dbReference type="SUPFAM" id="SSF56014">
    <property type="entry name" value="Nitrite and sulphite reductase 4Fe-4S domain-like"/>
    <property type="match status" value="2"/>
</dbReference>
<evidence type="ECO:0000259" key="15">
    <source>
        <dbReference type="Pfam" id="PF01077"/>
    </source>
</evidence>
<dbReference type="InterPro" id="IPR006067">
    <property type="entry name" value="NO2/SO3_Rdtase_4Fe4S_dom"/>
</dbReference>
<keyword evidence="6" id="KW-0004">4Fe-4S</keyword>
<gene>
    <name evidence="17" type="ORF">SAMN05216267_10046</name>
</gene>
<dbReference type="PANTHER" id="PTHR32439">
    <property type="entry name" value="FERREDOXIN--NITRITE REDUCTASE, CHLOROPLASTIC"/>
    <property type="match status" value="1"/>
</dbReference>
<dbReference type="InterPro" id="IPR045854">
    <property type="entry name" value="NO2/SO3_Rdtase_4Fe4S_sf"/>
</dbReference>
<feature type="domain" description="Nitrite/Sulfite reductase ferredoxin-like" evidence="16">
    <location>
        <begin position="107"/>
        <end position="168"/>
    </location>
</feature>
<organism evidence="17 18">
    <name type="scientific">Actinacidiphila rubida</name>
    <dbReference type="NCBI Taxonomy" id="310780"/>
    <lineage>
        <taxon>Bacteria</taxon>
        <taxon>Bacillati</taxon>
        <taxon>Actinomycetota</taxon>
        <taxon>Actinomycetes</taxon>
        <taxon>Kitasatosporales</taxon>
        <taxon>Streptomycetaceae</taxon>
        <taxon>Actinacidiphila</taxon>
    </lineage>
</organism>
<protein>
    <recommendedName>
        <fullName evidence="5">assimilatory sulfite reductase (ferredoxin)</fullName>
        <ecNumber evidence="5">1.8.7.1</ecNumber>
    </recommendedName>
</protein>
<evidence type="ECO:0000256" key="3">
    <source>
        <dbReference type="ARBA" id="ARBA00003247"/>
    </source>
</evidence>
<evidence type="ECO:0000313" key="18">
    <source>
        <dbReference type="Proteomes" id="UP000181951"/>
    </source>
</evidence>
<dbReference type="EMBL" id="FODD01000004">
    <property type="protein sequence ID" value="SEN33596.1"/>
    <property type="molecule type" value="Genomic_DNA"/>
</dbReference>
<dbReference type="FunFam" id="3.30.413.10:FF:000009">
    <property type="entry name" value="Sulfite reductase [ferredoxin]"/>
    <property type="match status" value="1"/>
</dbReference>
<dbReference type="AlphaFoldDB" id="A0A1H8FPI0"/>
<keyword evidence="8" id="KW-0479">Metal-binding</keyword>
<evidence type="ECO:0000256" key="2">
    <source>
        <dbReference type="ARBA" id="ARBA00001966"/>
    </source>
</evidence>
<keyword evidence="7" id="KW-0349">Heme</keyword>
<dbReference type="InterPro" id="IPR036136">
    <property type="entry name" value="Nit/Sulf_reduc_fer-like_dom_sf"/>
</dbReference>
<dbReference type="SUPFAM" id="SSF55124">
    <property type="entry name" value="Nitrite/Sulfite reductase N-terminal domain-like"/>
    <property type="match status" value="2"/>
</dbReference>
<evidence type="ECO:0000256" key="12">
    <source>
        <dbReference type="ARBA" id="ARBA00023014"/>
    </source>
</evidence>
<dbReference type="InterPro" id="IPR006066">
    <property type="entry name" value="NO2/SO3_Rdtase_FeS/sirohaem_BS"/>
</dbReference>
<comment type="similarity">
    <text evidence="4">Belongs to the nitrite and sulfite reductase 4Fe-4S domain family.</text>
</comment>
<proteinExistence type="inferred from homology"/>
<dbReference type="PANTHER" id="PTHR32439:SF0">
    <property type="entry name" value="FERREDOXIN--NITRITE REDUCTASE, CHLOROPLASTIC"/>
    <property type="match status" value="1"/>
</dbReference>
<evidence type="ECO:0000256" key="1">
    <source>
        <dbReference type="ARBA" id="ARBA00001929"/>
    </source>
</evidence>
<feature type="domain" description="Nitrite/sulphite reductase 4Fe-4S" evidence="15">
    <location>
        <begin position="179"/>
        <end position="333"/>
    </location>
</feature>
<evidence type="ECO:0000256" key="7">
    <source>
        <dbReference type="ARBA" id="ARBA00022617"/>
    </source>
</evidence>
<reference evidence="17 18" key="1">
    <citation type="submission" date="2016-10" db="EMBL/GenBank/DDBJ databases">
        <authorList>
            <person name="de Groot N.N."/>
        </authorList>
    </citation>
    <scope>NUCLEOTIDE SEQUENCE [LARGE SCALE GENOMIC DNA]</scope>
    <source>
        <strain evidence="17 18">CGMCC 4.2026</strain>
    </source>
</reference>
<dbReference type="Pfam" id="PF03460">
    <property type="entry name" value="NIR_SIR_ferr"/>
    <property type="match status" value="2"/>
</dbReference>
<accession>A0A1H8FPI0</accession>
<keyword evidence="9" id="KW-0883">Thioether bond</keyword>
<dbReference type="Gene3D" id="3.30.413.10">
    <property type="entry name" value="Sulfite Reductase Hemoprotein, domain 1"/>
    <property type="match status" value="2"/>
</dbReference>
<evidence type="ECO:0000256" key="11">
    <source>
        <dbReference type="ARBA" id="ARBA00023004"/>
    </source>
</evidence>
<comment type="cofactor">
    <cofactor evidence="2">
        <name>[4Fe-4S] cluster</name>
        <dbReference type="ChEBI" id="CHEBI:49883"/>
    </cofactor>
</comment>
<dbReference type="GO" id="GO:0020037">
    <property type="term" value="F:heme binding"/>
    <property type="evidence" value="ECO:0007669"/>
    <property type="project" value="InterPro"/>
</dbReference>
<dbReference type="STRING" id="310780.SAMN05216267_10046"/>
<dbReference type="EC" id="1.8.7.1" evidence="5"/>
<dbReference type="InterPro" id="IPR051329">
    <property type="entry name" value="NIR_SIR_4Fe-4S"/>
</dbReference>
<evidence type="ECO:0000256" key="6">
    <source>
        <dbReference type="ARBA" id="ARBA00022485"/>
    </source>
</evidence>
<comment type="function">
    <text evidence="3">Catalyzes the reduction of sulfite to sulfide, a step in the biosynthesis of sulfur-containing amino acids and cofactors.</text>
</comment>
<dbReference type="GO" id="GO:0051539">
    <property type="term" value="F:4 iron, 4 sulfur cluster binding"/>
    <property type="evidence" value="ECO:0007669"/>
    <property type="project" value="UniProtKB-KW"/>
</dbReference>
<keyword evidence="10" id="KW-0560">Oxidoreductase</keyword>
<comment type="catalytic activity">
    <reaction evidence="13">
        <text>hydrogen sulfide + 6 oxidized [2Fe-2S]-[ferredoxin] + 3 H2O = sulfite + 6 reduced [2Fe-2S]-[ferredoxin] + 7 H(+)</text>
        <dbReference type="Rhea" id="RHEA:23132"/>
        <dbReference type="Rhea" id="RHEA-COMP:10000"/>
        <dbReference type="Rhea" id="RHEA-COMP:10001"/>
        <dbReference type="ChEBI" id="CHEBI:15377"/>
        <dbReference type="ChEBI" id="CHEBI:15378"/>
        <dbReference type="ChEBI" id="CHEBI:17359"/>
        <dbReference type="ChEBI" id="CHEBI:29919"/>
        <dbReference type="ChEBI" id="CHEBI:33737"/>
        <dbReference type="ChEBI" id="CHEBI:33738"/>
        <dbReference type="EC" id="1.8.7.1"/>
    </reaction>
</comment>
<dbReference type="Pfam" id="PF01077">
    <property type="entry name" value="NIR_SIR"/>
    <property type="match status" value="2"/>
</dbReference>
<dbReference type="GO" id="GO:0046872">
    <property type="term" value="F:metal ion binding"/>
    <property type="evidence" value="ECO:0007669"/>
    <property type="project" value="UniProtKB-KW"/>
</dbReference>
<dbReference type="PROSITE" id="PS00365">
    <property type="entry name" value="NIR_SIR"/>
    <property type="match status" value="1"/>
</dbReference>
<feature type="domain" description="Nitrite/sulphite reductase 4Fe-4S" evidence="15">
    <location>
        <begin position="431"/>
        <end position="565"/>
    </location>
</feature>
<comment type="cofactor">
    <cofactor evidence="1">
        <name>siroheme</name>
        <dbReference type="ChEBI" id="CHEBI:60052"/>
    </cofactor>
</comment>
<sequence length="571" mass="63557">MAASPDQPQTPARSAAAAARRKSGRHRGEGQWAKGHFTPLNANEQTKKDDDGLNVRTRIETIYAHRGFDSIDGADLRGRMRWWGLYTQRRPGIDGGRTAVLEPEELDDRYFMMRVRVDGGRLTVAQLRVIGEVSQEFARGTADITDRQNIQLHWIRIEDVPEIWRRLEGVGLSTTEACGDVPRVIVGSPVAGIAEDEIIDGTPAIDEITERYIGSREFSNLPRKFKTAISGSPLLDVVHEINDLAFVGVEHPEHGPGFDLWVGGGLSTNPRLGERLNAWVPLAEVPEVWAGVVGIFRDYGYRRLRSRARLKFLMADWGPEKFRQVLEEEYLKRELVDGPAPELPRQVWRDHVGVHRQKDGRYYVGFAPRVGRVDGATLTKIAEVAAGHGSDRLRTTTDQKMLVLDVAEDRIESLTAALEAMDLRVRPSSFRRGTMACTGIEFCKLAIVETKERASTLIDELERRLPEFDSPIGININGCPNSCARIQTADIGLKGQLVTDADGNQVEGYQVHLGGGLGLDPGFGRKVRGLKVTAAELPDYIERVLTRFQEQRTDGERFAQWAARADEGALS</sequence>
<keyword evidence="12" id="KW-0411">Iron-sulfur</keyword>
<dbReference type="Proteomes" id="UP000181951">
    <property type="component" value="Unassembled WGS sequence"/>
</dbReference>
<feature type="domain" description="Nitrite/Sulfite reductase ferredoxin-like" evidence="16">
    <location>
        <begin position="355"/>
        <end position="420"/>
    </location>
</feature>
<dbReference type="FunFam" id="3.90.480.20:FF:000002">
    <property type="entry name" value="Sulfite reductase"/>
    <property type="match status" value="1"/>
</dbReference>
<evidence type="ECO:0000256" key="14">
    <source>
        <dbReference type="SAM" id="MobiDB-lite"/>
    </source>
</evidence>
<evidence type="ECO:0000256" key="13">
    <source>
        <dbReference type="ARBA" id="ARBA00049518"/>
    </source>
</evidence>
<evidence type="ECO:0000256" key="9">
    <source>
        <dbReference type="ARBA" id="ARBA00022784"/>
    </source>
</evidence>
<dbReference type="GO" id="GO:0050311">
    <property type="term" value="F:sulfite reductase (ferredoxin) activity"/>
    <property type="evidence" value="ECO:0007669"/>
    <property type="project" value="UniProtKB-EC"/>
</dbReference>
<feature type="region of interest" description="Disordered" evidence="14">
    <location>
        <begin position="1"/>
        <end position="52"/>
    </location>
</feature>
<name>A0A1H8FPI0_9ACTN</name>
<evidence type="ECO:0000256" key="10">
    <source>
        <dbReference type="ARBA" id="ARBA00023002"/>
    </source>
</evidence>
<dbReference type="OrthoDB" id="3189055at2"/>
<dbReference type="InterPro" id="IPR005117">
    <property type="entry name" value="NiRdtase/SiRdtase_haem-b_fer"/>
</dbReference>
<evidence type="ECO:0000256" key="5">
    <source>
        <dbReference type="ARBA" id="ARBA00012353"/>
    </source>
</evidence>
<dbReference type="PRINTS" id="PR00397">
    <property type="entry name" value="SIROHAEM"/>
</dbReference>
<evidence type="ECO:0000259" key="16">
    <source>
        <dbReference type="Pfam" id="PF03460"/>
    </source>
</evidence>
<dbReference type="FunFam" id="3.30.413.10:FF:000013">
    <property type="entry name" value="Sulfite reductase [ferredoxin]"/>
    <property type="match status" value="1"/>
</dbReference>
<evidence type="ECO:0000256" key="8">
    <source>
        <dbReference type="ARBA" id="ARBA00022723"/>
    </source>
</evidence>